<dbReference type="UniPathway" id="UPA00378"/>
<dbReference type="CDD" id="cd04949">
    <property type="entry name" value="GT4_GtfA-like"/>
    <property type="match status" value="1"/>
</dbReference>
<keyword evidence="15" id="KW-1185">Reference proteome</keyword>
<dbReference type="InterPro" id="IPR014267">
    <property type="entry name" value="GtfA"/>
</dbReference>
<dbReference type="Gene3D" id="3.40.50.2000">
    <property type="entry name" value="Glycogen Phosphorylase B"/>
    <property type="match status" value="2"/>
</dbReference>
<keyword evidence="7 11" id="KW-0808">Transferase</keyword>
<protein>
    <recommendedName>
        <fullName evidence="11">UDP-N-acetylglucosamine--peptide N-acetylglucosaminyltransferase GtfA subunit</fullName>
        <ecNumber evidence="11">2.4.1.-</ecNumber>
    </recommendedName>
    <alternativeName>
        <fullName evidence="11">Glycosyltransferase GtfA</fullName>
    </alternativeName>
</protein>
<sequence>MTIYNLNFGIGWASSGVEYAQLYRRNIFKLMKENFKFIYLDFIQKENIQTLTENLGFEDDEIIWIYQYFTDIKIAPTTYTIQNIIDRLEDTNVEIERVNNKIKKIIFGNDNNYIRCYLKNESENIVDRAEYVSKGKLIKKEFYNFTIVFTEYYAPYEKKAKLYLRTYFNEDGSIAYEEHISGKNSIFVFPNVILYSKLEFIAYFLRQLNLTREDILLIDRSKNIGQVILENKNQARLGVVIHAEHFNHSNTNEDYILWNNNYEYMFNHVDYIDFFITATDAQKQLIVNQFNQYKNKNPKVYTIPVGSLKELKYTHERASNSIMTASRLAKEKHVDWLIESVVQAHKTRPSIKFDIYGEGAEKNNLQKLINEKEANEYIKLRGHKNLEEIYIKYQLYLSGSTSEGFGLTLMEAIGSGLGIIGFDVNYGNTTFIKDRYNGYRIPESIKNQGTKEIATKFAEKIDEYFVSSNKIDQMSHESYLIADDFLLNNCKEKWLSLVNEVQDD</sequence>
<feature type="binding site" evidence="11">
    <location>
        <begin position="16"/>
        <end position="19"/>
    </location>
    <ligand>
        <name>UDP</name>
        <dbReference type="ChEBI" id="CHEBI:58223"/>
    </ligand>
</feature>
<keyword evidence="5 11" id="KW-0963">Cytoplasm</keyword>
<dbReference type="HAMAP" id="MF_01472">
    <property type="entry name" value="GtfA"/>
    <property type="match status" value="1"/>
</dbReference>
<dbReference type="GO" id="GO:0005737">
    <property type="term" value="C:cytoplasm"/>
    <property type="evidence" value="ECO:0007669"/>
    <property type="project" value="UniProtKB-SubCell"/>
</dbReference>
<dbReference type="GO" id="GO:0005886">
    <property type="term" value="C:plasma membrane"/>
    <property type="evidence" value="ECO:0007669"/>
    <property type="project" value="UniProtKB-SubCell"/>
</dbReference>
<keyword evidence="6 11" id="KW-0328">Glycosyltransferase</keyword>
<dbReference type="Pfam" id="PF00534">
    <property type="entry name" value="Glycos_transf_1"/>
    <property type="match status" value="1"/>
</dbReference>
<dbReference type="PANTHER" id="PTHR12526">
    <property type="entry name" value="GLYCOSYLTRANSFERASE"/>
    <property type="match status" value="1"/>
</dbReference>
<dbReference type="EMBL" id="SRPJ01000005">
    <property type="protein sequence ID" value="TGN26235.1"/>
    <property type="molecule type" value="Genomic_DNA"/>
</dbReference>
<dbReference type="RefSeq" id="WP_126564910.1">
    <property type="nucleotide sequence ID" value="NZ_BMCY01000003.1"/>
</dbReference>
<dbReference type="PANTHER" id="PTHR12526:SF629">
    <property type="entry name" value="TEICHURONIC ACID BIOSYNTHESIS GLYCOSYLTRANSFERASE TUAH-RELATED"/>
    <property type="match status" value="1"/>
</dbReference>
<comment type="caution">
    <text evidence="14">The sequence shown here is derived from an EMBL/GenBank/DDBJ whole genome shotgun (WGS) entry which is preliminary data.</text>
</comment>
<evidence type="ECO:0000256" key="10">
    <source>
        <dbReference type="ARBA" id="ARBA00052053"/>
    </source>
</evidence>
<keyword evidence="9 11" id="KW-0472">Membrane</keyword>
<proteinExistence type="inferred from homology"/>
<evidence type="ECO:0000256" key="5">
    <source>
        <dbReference type="ARBA" id="ARBA00022490"/>
    </source>
</evidence>
<keyword evidence="8 11" id="KW-0547">Nucleotide-binding</keyword>
<evidence type="ECO:0000256" key="11">
    <source>
        <dbReference type="HAMAP-Rule" id="MF_01472"/>
    </source>
</evidence>
<evidence type="ECO:0000256" key="6">
    <source>
        <dbReference type="ARBA" id="ARBA00022676"/>
    </source>
</evidence>
<dbReference type="GO" id="GO:0000166">
    <property type="term" value="F:nucleotide binding"/>
    <property type="evidence" value="ECO:0007669"/>
    <property type="project" value="UniProtKB-KW"/>
</dbReference>
<dbReference type="InterPro" id="IPR001296">
    <property type="entry name" value="Glyco_trans_1"/>
</dbReference>
<dbReference type="FunFam" id="3.40.50.2000:FF:000196">
    <property type="entry name" value="UDP-N-acetylglucosamine--peptide N-acetylglucosaminyltransferase GtfA subunit"/>
    <property type="match status" value="1"/>
</dbReference>
<evidence type="ECO:0000256" key="3">
    <source>
        <dbReference type="ARBA" id="ARBA00009481"/>
    </source>
</evidence>
<comment type="similarity">
    <text evidence="3 11">Belongs to the glycosyltransferase group 1 family. Glycosyltransferase 4 subfamily.</text>
</comment>
<comment type="pathway">
    <text evidence="2 11">Protein modification; protein glycosylation.</text>
</comment>
<dbReference type="SUPFAM" id="SSF53756">
    <property type="entry name" value="UDP-Glycosyltransferase/glycogen phosphorylase"/>
    <property type="match status" value="1"/>
</dbReference>
<feature type="binding site" evidence="11">
    <location>
        <begin position="403"/>
        <end position="406"/>
    </location>
    <ligand>
        <name>N-acetyl-D-glucosamine</name>
        <dbReference type="ChEBI" id="CHEBI:506227"/>
    </ligand>
</feature>
<evidence type="ECO:0000313" key="14">
    <source>
        <dbReference type="EMBL" id="TGN26235.1"/>
    </source>
</evidence>
<evidence type="ECO:0000313" key="15">
    <source>
        <dbReference type="Proteomes" id="UP000297459"/>
    </source>
</evidence>
<evidence type="ECO:0000256" key="1">
    <source>
        <dbReference type="ARBA" id="ARBA00004236"/>
    </source>
</evidence>
<dbReference type="AlphaFoldDB" id="A0A4Z1BV22"/>
<gene>
    <name evidence="11 14" type="primary">gtfA</name>
    <name evidence="14" type="ORF">E2558_09550</name>
</gene>
<feature type="domain" description="Glycosyl transferase family 1" evidence="12">
    <location>
        <begin position="319"/>
        <end position="444"/>
    </location>
</feature>
<evidence type="ECO:0000256" key="7">
    <source>
        <dbReference type="ARBA" id="ARBA00022679"/>
    </source>
</evidence>
<evidence type="ECO:0000259" key="13">
    <source>
        <dbReference type="Pfam" id="PF22145"/>
    </source>
</evidence>
<dbReference type="EC" id="2.4.1.-" evidence="11"/>
<dbReference type="InterPro" id="IPR054396">
    <property type="entry name" value="GtfA_EBD"/>
</dbReference>
<feature type="binding site" evidence="11">
    <location>
        <position position="242"/>
    </location>
    <ligand>
        <name>N-acetyl-D-glucosamine</name>
        <dbReference type="ChEBI" id="CHEBI:506227"/>
    </ligand>
</feature>
<feature type="binding site" evidence="11">
    <location>
        <begin position="383"/>
        <end position="384"/>
    </location>
    <ligand>
        <name>UDP</name>
        <dbReference type="ChEBI" id="CHEBI:58223"/>
    </ligand>
</feature>
<dbReference type="Pfam" id="PF22145">
    <property type="entry name" value="GtfA_EBD"/>
    <property type="match status" value="1"/>
</dbReference>
<evidence type="ECO:0000259" key="12">
    <source>
        <dbReference type="Pfam" id="PF00534"/>
    </source>
</evidence>
<accession>A0A4Z1BV22</accession>
<dbReference type="GO" id="GO:0017122">
    <property type="term" value="C:protein N-acetylglucosaminyltransferase complex"/>
    <property type="evidence" value="ECO:0007669"/>
    <property type="project" value="UniProtKB-UniRule"/>
</dbReference>
<comment type="subcellular location">
    <subcellularLocation>
        <location evidence="1 11">Cell membrane</location>
        <topology evidence="11">Peripheral membrane protein</topology>
    </subcellularLocation>
    <subcellularLocation>
        <location evidence="11">Cytoplasm</location>
    </subcellularLocation>
    <text evidence="11">Cell membrane association requires GtfB.</text>
</comment>
<reference evidence="14 15" key="1">
    <citation type="submission" date="2019-04" db="EMBL/GenBank/DDBJ databases">
        <title>Genomic characterization of Staphylococcus petrasii strains.</title>
        <authorList>
            <person name="Vrbovska V."/>
            <person name="Kovarovic V."/>
            <person name="Maslanova I."/>
            <person name="Indrakova A."/>
            <person name="Petras P."/>
            <person name="Sedo O."/>
            <person name="Svec P."/>
            <person name="Fisarova L."/>
            <person name="Sedlacek I."/>
            <person name="Doskar J."/>
            <person name="Pantucek R."/>
        </authorList>
    </citation>
    <scope>NUCLEOTIDE SEQUENCE [LARGE SCALE GENOMIC DNA]</scope>
    <source>
        <strain evidence="14 15">CCM 8529</strain>
    </source>
</reference>
<comment type="function">
    <text evidence="11">Required for polymorphic O-glycosylation of the serine-rich repeat protein in this bacteria. Catalyzes the first step in glycosylation by transferring N-acetylglucosamine from UDP-GlcNAc to serine residues in the substrate protein. Part of the accessory SecA2/SecY2 system specifically required to export serine-rich repeat cell wall proteins usually encoded upstream in the same operon.</text>
</comment>
<comment type="catalytic activity">
    <reaction evidence="10 11">
        <text>L-seryl-[protein] + UDP-N-acetyl-alpha-D-glucosamine = 3-O-[N-acetyl-alpha-D-glucosaminyl]-L-seryl-[protein] + UDP + H(+)</text>
        <dbReference type="Rhea" id="RHEA:59872"/>
        <dbReference type="Rhea" id="RHEA-COMP:9863"/>
        <dbReference type="Rhea" id="RHEA-COMP:15471"/>
        <dbReference type="ChEBI" id="CHEBI:15378"/>
        <dbReference type="ChEBI" id="CHEBI:29999"/>
        <dbReference type="ChEBI" id="CHEBI:57705"/>
        <dbReference type="ChEBI" id="CHEBI:58223"/>
        <dbReference type="ChEBI" id="CHEBI:143279"/>
    </reaction>
</comment>
<comment type="subunit">
    <text evidence="11">Forms a heterotetramer with 2 subunits each of GtfA and GtfB. Part of the accessory SecA2/SecY2 protein translocation apparatus.</text>
</comment>
<evidence type="ECO:0000256" key="8">
    <source>
        <dbReference type="ARBA" id="ARBA00022741"/>
    </source>
</evidence>
<dbReference type="Proteomes" id="UP000297459">
    <property type="component" value="Unassembled WGS sequence"/>
</dbReference>
<organism evidence="14 15">
    <name type="scientific">Staphylococcus pragensis</name>
    <dbReference type="NCBI Taxonomy" id="1611836"/>
    <lineage>
        <taxon>Bacteria</taxon>
        <taxon>Bacillati</taxon>
        <taxon>Bacillota</taxon>
        <taxon>Bacilli</taxon>
        <taxon>Bacillales</taxon>
        <taxon>Staphylococcaceae</taxon>
        <taxon>Staphylococcus</taxon>
    </lineage>
</organism>
<dbReference type="NCBIfam" id="TIGR02918">
    <property type="entry name" value="accessory Sec system glycosyltransferase GtfA"/>
    <property type="match status" value="1"/>
</dbReference>
<evidence type="ECO:0000256" key="2">
    <source>
        <dbReference type="ARBA" id="ARBA00004922"/>
    </source>
</evidence>
<keyword evidence="4 11" id="KW-1003">Cell membrane</keyword>
<evidence type="ECO:0000256" key="9">
    <source>
        <dbReference type="ARBA" id="ARBA00023136"/>
    </source>
</evidence>
<dbReference type="GO" id="GO:0016757">
    <property type="term" value="F:glycosyltransferase activity"/>
    <property type="evidence" value="ECO:0007669"/>
    <property type="project" value="UniProtKB-UniRule"/>
</dbReference>
<evidence type="ECO:0000256" key="4">
    <source>
        <dbReference type="ARBA" id="ARBA00022475"/>
    </source>
</evidence>
<feature type="domain" description="GtfA extended beta-sheet meander" evidence="13">
    <location>
        <begin position="99"/>
        <end position="191"/>
    </location>
</feature>
<name>A0A4Z1BV22_9STAP</name>